<keyword evidence="1" id="KW-0067">ATP-binding</keyword>
<dbReference type="AlphaFoldDB" id="A0A5B8UZL4"/>
<keyword evidence="1" id="KW-0547">Nucleotide-binding</keyword>
<dbReference type="Proteomes" id="UP000321479">
    <property type="component" value="Chromosome"/>
</dbReference>
<protein>
    <submittedName>
        <fullName evidence="1">ATP-binding protein</fullName>
    </submittedName>
</protein>
<dbReference type="KEGG" id="mgin:FRZ54_14470"/>
<gene>
    <name evidence="1" type="ORF">FRZ54_14470</name>
</gene>
<evidence type="ECO:0000313" key="2">
    <source>
        <dbReference type="Proteomes" id="UP000321479"/>
    </source>
</evidence>
<dbReference type="SUPFAM" id="SSF55874">
    <property type="entry name" value="ATPase domain of HSP90 chaperone/DNA topoisomerase II/histidine kinase"/>
    <property type="match status" value="1"/>
</dbReference>
<dbReference type="EMBL" id="CP042436">
    <property type="protein sequence ID" value="QEC63726.1"/>
    <property type="molecule type" value="Genomic_DNA"/>
</dbReference>
<dbReference type="GO" id="GO:0005524">
    <property type="term" value="F:ATP binding"/>
    <property type="evidence" value="ECO:0007669"/>
    <property type="project" value="UniProtKB-KW"/>
</dbReference>
<proteinExistence type="predicted"/>
<reference evidence="1 2" key="1">
    <citation type="journal article" date="2017" name="Curr. Microbiol.">
        <title>Mucilaginibacter ginsenosidivorans sp. nov., Isolated from Soil of Ginseng Field.</title>
        <authorList>
            <person name="Kim M.M."/>
            <person name="Siddiqi M.Z."/>
            <person name="Im W.T."/>
        </authorList>
    </citation>
    <scope>NUCLEOTIDE SEQUENCE [LARGE SCALE GENOMIC DNA]</scope>
    <source>
        <strain evidence="1 2">Gsoil 3017</strain>
    </source>
</reference>
<dbReference type="InterPro" id="IPR036890">
    <property type="entry name" value="HATPase_C_sf"/>
</dbReference>
<organism evidence="1 2">
    <name type="scientific">Mucilaginibacter ginsenosidivorans</name>
    <dbReference type="NCBI Taxonomy" id="398053"/>
    <lineage>
        <taxon>Bacteria</taxon>
        <taxon>Pseudomonadati</taxon>
        <taxon>Bacteroidota</taxon>
        <taxon>Sphingobacteriia</taxon>
        <taxon>Sphingobacteriales</taxon>
        <taxon>Sphingobacteriaceae</taxon>
        <taxon>Mucilaginibacter</taxon>
    </lineage>
</organism>
<evidence type="ECO:0000313" key="1">
    <source>
        <dbReference type="EMBL" id="QEC63726.1"/>
    </source>
</evidence>
<sequence>MDLNKIGYLVNEGLYYPAVLNEVGKNGVPLQPLFEGFTNAIEAIAGLTSPASQHQITVRVYYDPDLFDEKQMNQIIIEDTGIGFNDQEFQRFLTFKDTRKGFHNRGSGRLQLIHFFSSVQYNSVFEENGVLKARKFHLSKSAPFLKVNAIAYLDEYGLSEDSYSHTSLSLSGLLSAKDQAAYNMTLANYKEAIINRYIQYFCIHRNTLPKIILQAYKGNVPDELLEITAADIPALDSQKDFSLNYQTLDGLRFQEKTEEFTVQAFRIPKTKLGKNVITLTSKGEIVEEKDFQLTLDILRPEDHVGDNRFLFLVSSPYINDRDSDIRGQLRIPWRNDDLSLFDGDIIYMDDIESGTNETIVKMYDELADKAEEKLARLSALKEMFLLNDHFLNSLNISINDTEEKILEKVYVHESRLAAKGDAELKKQYDQLTLLDPKAKDYDNELNRIVNQLVKEIPHQNRAALTHYVARRKLVLELFQQVLDRNLEIQQKGRNEDEKLLHNILFTQGGEAAEQSDLWILNEDFILFKGVSETRLEDITIAGEKIFKETRTAEEEAFVNANREKRLTKRPDVLLFPAEEKCIILEFKTPDTNVADHLAEINYYASLILNLTKDQFPFKTFYGYLIGETLEPLDIKFNDSDFQDSAHFDYAFRPAKRILGVFKNFQGSLYTEVLKYSTLLRRANKRNEALISKLFPSADDNDEPF</sequence>
<name>A0A5B8UZL4_9SPHI</name>
<dbReference type="OrthoDB" id="2041081at2"/>
<accession>A0A5B8UZL4</accession>
<dbReference type="RefSeq" id="WP_147032300.1">
    <property type="nucleotide sequence ID" value="NZ_CP042436.1"/>
</dbReference>
<keyword evidence="2" id="KW-1185">Reference proteome</keyword>